<name>A0A0P6W409_9BACI</name>
<dbReference type="InterPro" id="IPR029068">
    <property type="entry name" value="Glyas_Bleomycin-R_OHBP_Dase"/>
</dbReference>
<dbReference type="AlphaFoldDB" id="A0A0P6W409"/>
<dbReference type="OrthoDB" id="2453533at2"/>
<dbReference type="PATRIC" id="fig|218284.4.peg.923"/>
<keyword evidence="1" id="KW-0503">Monooxygenase</keyword>
<keyword evidence="1" id="KW-0560">Oxidoreductase</keyword>
<dbReference type="Proteomes" id="UP000050398">
    <property type="component" value="Unassembled WGS sequence"/>
</dbReference>
<dbReference type="SUPFAM" id="SSF54593">
    <property type="entry name" value="Glyoxalase/Bleomycin resistance protein/Dihydroxybiphenyl dioxygenase"/>
    <property type="match status" value="1"/>
</dbReference>
<organism evidence="1 2">
    <name type="scientific">Rossellomorea vietnamensis</name>
    <dbReference type="NCBI Taxonomy" id="218284"/>
    <lineage>
        <taxon>Bacteria</taxon>
        <taxon>Bacillati</taxon>
        <taxon>Bacillota</taxon>
        <taxon>Bacilli</taxon>
        <taxon>Bacillales</taxon>
        <taxon>Bacillaceae</taxon>
        <taxon>Rossellomorea</taxon>
    </lineage>
</organism>
<accession>A0A0P6W409</accession>
<dbReference type="RefSeq" id="WP_060671185.1">
    <property type="nucleotide sequence ID" value="NZ_LIXZ01000002.1"/>
</dbReference>
<evidence type="ECO:0000313" key="2">
    <source>
        <dbReference type="Proteomes" id="UP000050398"/>
    </source>
</evidence>
<dbReference type="EMBL" id="LIXZ01000002">
    <property type="protein sequence ID" value="KPL60969.1"/>
    <property type="molecule type" value="Genomic_DNA"/>
</dbReference>
<protein>
    <submittedName>
        <fullName evidence="1">Ornithine monooxygenase</fullName>
    </submittedName>
</protein>
<gene>
    <name evidence="1" type="ORF">AM506_04380</name>
</gene>
<dbReference type="GO" id="GO:0004497">
    <property type="term" value="F:monooxygenase activity"/>
    <property type="evidence" value="ECO:0007669"/>
    <property type="project" value="UniProtKB-KW"/>
</dbReference>
<proteinExistence type="predicted"/>
<sequence>MSTHIGVTFQVRVTDYEEGLSWYKELFNRDPDFIPHEDFAEWEIVKNTWLQVAKGEPAVGNGPLRLGVHDIYSERERLMKSLNTTIEEVQTREGVPAAWCTFSDPYGNSVGLFEELDA</sequence>
<evidence type="ECO:0000313" key="1">
    <source>
        <dbReference type="EMBL" id="KPL60969.1"/>
    </source>
</evidence>
<dbReference type="Gene3D" id="3.10.180.10">
    <property type="entry name" value="2,3-Dihydroxybiphenyl 1,2-Dioxygenase, domain 1"/>
    <property type="match status" value="1"/>
</dbReference>
<comment type="caution">
    <text evidence="1">The sequence shown here is derived from an EMBL/GenBank/DDBJ whole genome shotgun (WGS) entry which is preliminary data.</text>
</comment>
<reference evidence="1 2" key="1">
    <citation type="submission" date="2015-08" db="EMBL/GenBank/DDBJ databases">
        <title>Draft Genome Sequence of Bacillus vietnamensis UCD-SED5.</title>
        <authorList>
            <person name="Lee R.D."/>
            <person name="Jospin G."/>
            <person name="Lang J.M."/>
            <person name="Coil D.A."/>
            <person name="Eisen J.A."/>
        </authorList>
    </citation>
    <scope>NUCLEOTIDE SEQUENCE [LARGE SCALE GENOMIC DNA]</scope>
    <source>
        <strain evidence="1 2">UCD-SED5</strain>
    </source>
</reference>